<dbReference type="Pfam" id="PF00892">
    <property type="entry name" value="EamA"/>
    <property type="match status" value="2"/>
</dbReference>
<keyword evidence="2" id="KW-0472">Membrane</keyword>
<feature type="transmembrane region" description="Helical" evidence="2">
    <location>
        <begin position="72"/>
        <end position="93"/>
    </location>
</feature>
<feature type="transmembrane region" description="Helical" evidence="2">
    <location>
        <begin position="99"/>
        <end position="121"/>
    </location>
</feature>
<dbReference type="InterPro" id="IPR037185">
    <property type="entry name" value="EmrE-like"/>
</dbReference>
<name>A0ABS5Y3X2_9CYAN</name>
<evidence type="ECO:0000313" key="5">
    <source>
        <dbReference type="Proteomes" id="UP001196661"/>
    </source>
</evidence>
<feature type="transmembrane region" description="Helical" evidence="2">
    <location>
        <begin position="158"/>
        <end position="181"/>
    </location>
</feature>
<evidence type="ECO:0000256" key="1">
    <source>
        <dbReference type="ARBA" id="ARBA00007362"/>
    </source>
</evidence>
<feature type="transmembrane region" description="Helical" evidence="2">
    <location>
        <begin position="38"/>
        <end position="60"/>
    </location>
</feature>
<evidence type="ECO:0000259" key="3">
    <source>
        <dbReference type="Pfam" id="PF00892"/>
    </source>
</evidence>
<feature type="domain" description="EamA" evidence="3">
    <location>
        <begin position="10"/>
        <end position="144"/>
    </location>
</feature>
<reference evidence="4 5" key="1">
    <citation type="journal article" date="2021" name="Mar. Drugs">
        <title>Genome Reduction and Secondary Metabolism of the Marine Sponge-Associated Cyanobacterium Leptothoe.</title>
        <authorList>
            <person name="Konstantinou D."/>
            <person name="Popin R.V."/>
            <person name="Fewer D.P."/>
            <person name="Sivonen K."/>
            <person name="Gkelis S."/>
        </authorList>
    </citation>
    <scope>NUCLEOTIDE SEQUENCE [LARGE SCALE GENOMIC DNA]</scope>
    <source>
        <strain evidence="4 5">TAU-MAC 1615</strain>
    </source>
</reference>
<feature type="transmembrane region" description="Helical" evidence="2">
    <location>
        <begin position="193"/>
        <end position="214"/>
    </location>
</feature>
<sequence>MSIKICKVTFLLLAGLVAYSSGAIFTRLATTTVEDPQVGFSLFLSASRLVIASLVAIPAWKGFRKAKYSSQSLKYSVFAGLGLAGYLATWMLSLSYTSIAASTALVNTHPVWAIFLAWWWFRDKPRRAALVGTGFALAGSLIISLGGPAQSMVGANPWLGNGLALVGALSNGLYILLGHYAQKNGVKLQHHIVVAYAAAAVVLLPLPLWLHAGYGGYPKITYGCVLLLALIPQLLGHGCFNWALGWVKPQVLSVVILGEPMVASLLGYWTFGEVQGIEVVVGAVILLFGVAIATISQHQPRSTATATQRLEPVSSQLS</sequence>
<dbReference type="SUPFAM" id="SSF103481">
    <property type="entry name" value="Multidrug resistance efflux transporter EmrE"/>
    <property type="match status" value="2"/>
</dbReference>
<feature type="transmembrane region" description="Helical" evidence="2">
    <location>
        <begin position="128"/>
        <end position="146"/>
    </location>
</feature>
<keyword evidence="2" id="KW-1133">Transmembrane helix</keyword>
<comment type="similarity">
    <text evidence="1">Belongs to the EamA transporter family.</text>
</comment>
<accession>A0ABS5Y3X2</accession>
<keyword evidence="5" id="KW-1185">Reference proteome</keyword>
<dbReference type="PANTHER" id="PTHR22911:SF76">
    <property type="entry name" value="EAMA DOMAIN-CONTAINING PROTEIN"/>
    <property type="match status" value="1"/>
</dbReference>
<dbReference type="EMBL" id="JADOER010000005">
    <property type="protein sequence ID" value="MBT9312208.1"/>
    <property type="molecule type" value="Genomic_DNA"/>
</dbReference>
<feature type="domain" description="EamA" evidence="3">
    <location>
        <begin position="159"/>
        <end position="293"/>
    </location>
</feature>
<keyword evidence="2" id="KW-0812">Transmembrane</keyword>
<comment type="caution">
    <text evidence="4">The sequence shown here is derived from an EMBL/GenBank/DDBJ whole genome shotgun (WGS) entry which is preliminary data.</text>
</comment>
<dbReference type="PANTHER" id="PTHR22911">
    <property type="entry name" value="ACYL-MALONYL CONDENSING ENZYME-RELATED"/>
    <property type="match status" value="1"/>
</dbReference>
<feature type="transmembrane region" description="Helical" evidence="2">
    <location>
        <begin position="220"/>
        <end position="244"/>
    </location>
</feature>
<proteinExistence type="inferred from homology"/>
<dbReference type="Proteomes" id="UP001196661">
    <property type="component" value="Unassembled WGS sequence"/>
</dbReference>
<feature type="transmembrane region" description="Helical" evidence="2">
    <location>
        <begin position="277"/>
        <end position="295"/>
    </location>
</feature>
<gene>
    <name evidence="4" type="ORF">IXB28_08330</name>
</gene>
<feature type="transmembrane region" description="Helical" evidence="2">
    <location>
        <begin position="251"/>
        <end position="271"/>
    </location>
</feature>
<protein>
    <submittedName>
        <fullName evidence="4">DMT family transporter</fullName>
    </submittedName>
</protein>
<organism evidence="4 5">
    <name type="scientific">Leptothoe kymatousa TAU-MAC 1615</name>
    <dbReference type="NCBI Taxonomy" id="2364775"/>
    <lineage>
        <taxon>Bacteria</taxon>
        <taxon>Bacillati</taxon>
        <taxon>Cyanobacteriota</taxon>
        <taxon>Cyanophyceae</taxon>
        <taxon>Nodosilineales</taxon>
        <taxon>Cymatolegaceae</taxon>
        <taxon>Leptothoe</taxon>
        <taxon>Leptothoe kymatousa</taxon>
    </lineage>
</organism>
<evidence type="ECO:0000256" key="2">
    <source>
        <dbReference type="SAM" id="Phobius"/>
    </source>
</evidence>
<evidence type="ECO:0000313" key="4">
    <source>
        <dbReference type="EMBL" id="MBT9312208.1"/>
    </source>
</evidence>
<dbReference type="InterPro" id="IPR000620">
    <property type="entry name" value="EamA_dom"/>
</dbReference>